<evidence type="ECO:0000313" key="2">
    <source>
        <dbReference type="Proteomes" id="UP000017127"/>
    </source>
</evidence>
<dbReference type="EMBL" id="AUZM01000059">
    <property type="protein sequence ID" value="ERT05375.1"/>
    <property type="molecule type" value="Genomic_DNA"/>
</dbReference>
<dbReference type="Proteomes" id="UP000017127">
    <property type="component" value="Unassembled WGS sequence"/>
</dbReference>
<accession>U7QEB2</accession>
<dbReference type="AlphaFoldDB" id="U7QEB2"/>
<reference evidence="1 2" key="1">
    <citation type="journal article" date="2013" name="Front. Microbiol.">
        <title>Comparative genomic analyses of the cyanobacterium, Lyngbya aestuarii BL J, a powerful hydrogen producer.</title>
        <authorList>
            <person name="Kothari A."/>
            <person name="Vaughn M."/>
            <person name="Garcia-Pichel F."/>
        </authorList>
    </citation>
    <scope>NUCLEOTIDE SEQUENCE [LARGE SCALE GENOMIC DNA]</scope>
    <source>
        <strain evidence="1 2">BL J</strain>
    </source>
</reference>
<keyword evidence="2" id="KW-1185">Reference proteome</keyword>
<protein>
    <submittedName>
        <fullName evidence="1">Uncharacterized protein</fullName>
    </submittedName>
</protein>
<dbReference type="OrthoDB" id="9893124at2"/>
<gene>
    <name evidence="1" type="ORF">M595_4667</name>
</gene>
<name>U7QEB2_9CYAN</name>
<evidence type="ECO:0000313" key="1">
    <source>
        <dbReference type="EMBL" id="ERT05375.1"/>
    </source>
</evidence>
<sequence>MPNPDQVNALVQTAWVVERAERFNGVMELTLYNQETGKTVKVDFSF</sequence>
<proteinExistence type="predicted"/>
<comment type="caution">
    <text evidence="1">The sequence shown here is derived from an EMBL/GenBank/DDBJ whole genome shotgun (WGS) entry which is preliminary data.</text>
</comment>
<organism evidence="1 2">
    <name type="scientific">Lyngbya aestuarii BL J</name>
    <dbReference type="NCBI Taxonomy" id="1348334"/>
    <lineage>
        <taxon>Bacteria</taxon>
        <taxon>Bacillati</taxon>
        <taxon>Cyanobacteriota</taxon>
        <taxon>Cyanophyceae</taxon>
        <taxon>Oscillatoriophycideae</taxon>
        <taxon>Oscillatoriales</taxon>
        <taxon>Microcoleaceae</taxon>
        <taxon>Lyngbya</taxon>
    </lineage>
</organism>